<proteinExistence type="predicted"/>
<accession>X1S634</accession>
<gene>
    <name evidence="1" type="ORF">S12H4_39720</name>
</gene>
<sequence>NSDFLNTARNAQYETRKEVLNFELWFLAFRFNFLVAY</sequence>
<name>X1S634_9ZZZZ</name>
<dbReference type="EMBL" id="BARW01024038">
    <property type="protein sequence ID" value="GAI88472.1"/>
    <property type="molecule type" value="Genomic_DNA"/>
</dbReference>
<reference evidence="1" key="1">
    <citation type="journal article" date="2014" name="Front. Microbiol.">
        <title>High frequency of phylogenetically diverse reductive dehalogenase-homologous genes in deep subseafloor sedimentary metagenomes.</title>
        <authorList>
            <person name="Kawai M."/>
            <person name="Futagami T."/>
            <person name="Toyoda A."/>
            <person name="Takaki Y."/>
            <person name="Nishi S."/>
            <person name="Hori S."/>
            <person name="Arai W."/>
            <person name="Tsubouchi T."/>
            <person name="Morono Y."/>
            <person name="Uchiyama I."/>
            <person name="Ito T."/>
            <person name="Fujiyama A."/>
            <person name="Inagaki F."/>
            <person name="Takami H."/>
        </authorList>
    </citation>
    <scope>NUCLEOTIDE SEQUENCE</scope>
    <source>
        <strain evidence="1">Expedition CK06-06</strain>
    </source>
</reference>
<comment type="caution">
    <text evidence="1">The sequence shown here is derived from an EMBL/GenBank/DDBJ whole genome shotgun (WGS) entry which is preliminary data.</text>
</comment>
<protein>
    <submittedName>
        <fullName evidence="1">Uncharacterized protein</fullName>
    </submittedName>
</protein>
<feature type="non-terminal residue" evidence="1">
    <location>
        <position position="1"/>
    </location>
</feature>
<organism evidence="1">
    <name type="scientific">marine sediment metagenome</name>
    <dbReference type="NCBI Taxonomy" id="412755"/>
    <lineage>
        <taxon>unclassified sequences</taxon>
        <taxon>metagenomes</taxon>
        <taxon>ecological metagenomes</taxon>
    </lineage>
</organism>
<evidence type="ECO:0000313" key="1">
    <source>
        <dbReference type="EMBL" id="GAI88472.1"/>
    </source>
</evidence>
<dbReference type="AlphaFoldDB" id="X1S634"/>